<sequence>MRQLGAEIVVATSNEGKVKELAPLFMQKNIAVKSLRHFPEIPAVVEDGHTFADNAFIKARTVALALGVPAVADDSGLCVDLLDGQPGVYSARYAGEHATDGQNNTKLLEALRSASRLAGEAQEHKPVSLSGARFVCAICLVDAFGNKIAESHGECEGIIIAEPRGSHGFGYDPLFYLPAYGQTMAELSVEHKNTISHRGRAIQSLWLALANS</sequence>
<comment type="catalytic activity">
    <reaction evidence="7">
        <text>dITP + H2O = dIMP + diphosphate + H(+)</text>
        <dbReference type="Rhea" id="RHEA:28342"/>
        <dbReference type="ChEBI" id="CHEBI:15377"/>
        <dbReference type="ChEBI" id="CHEBI:15378"/>
        <dbReference type="ChEBI" id="CHEBI:33019"/>
        <dbReference type="ChEBI" id="CHEBI:61194"/>
        <dbReference type="ChEBI" id="CHEBI:61382"/>
        <dbReference type="EC" id="3.6.1.66"/>
    </reaction>
</comment>
<dbReference type="SUPFAM" id="SSF52972">
    <property type="entry name" value="ITPase-like"/>
    <property type="match status" value="1"/>
</dbReference>
<dbReference type="EC" id="3.6.1.66" evidence="7"/>
<comment type="similarity">
    <text evidence="1 7 8">Belongs to the HAM1 NTPase family.</text>
</comment>
<accession>A0ABX0J1X8</accession>
<dbReference type="InterPro" id="IPR020922">
    <property type="entry name" value="dITP/XTP_pyrophosphatase"/>
</dbReference>
<evidence type="ECO:0000256" key="8">
    <source>
        <dbReference type="RuleBase" id="RU003781"/>
    </source>
</evidence>
<feature type="binding site" evidence="7">
    <location>
        <begin position="197"/>
        <end position="198"/>
    </location>
    <ligand>
        <name>substrate</name>
    </ligand>
</feature>
<dbReference type="NCBIfam" id="TIGR00042">
    <property type="entry name" value="RdgB/HAM1 family non-canonical purine NTP pyrophosphatase"/>
    <property type="match status" value="1"/>
</dbReference>
<evidence type="ECO:0000256" key="5">
    <source>
        <dbReference type="ARBA" id="ARBA00022842"/>
    </source>
</evidence>
<keyword evidence="5 7" id="KW-0460">Magnesium</keyword>
<dbReference type="CDD" id="cd00515">
    <property type="entry name" value="HAM1"/>
    <property type="match status" value="1"/>
</dbReference>
<comment type="caution">
    <text evidence="9">The sequence shown here is derived from an EMBL/GenBank/DDBJ whole genome shotgun (WGS) entry which is preliminary data.</text>
</comment>
<keyword evidence="2 7" id="KW-0479">Metal-binding</keyword>
<evidence type="ECO:0000256" key="1">
    <source>
        <dbReference type="ARBA" id="ARBA00008023"/>
    </source>
</evidence>
<feature type="binding site" evidence="7">
    <location>
        <begin position="12"/>
        <end position="17"/>
    </location>
    <ligand>
        <name>substrate</name>
    </ligand>
</feature>
<reference evidence="9" key="1">
    <citation type="submission" date="2020-03" db="EMBL/GenBank/DDBJ databases">
        <title>Draft sequencing of Paenibacilllus sp. S3N08.</title>
        <authorList>
            <person name="Kim D.-U."/>
        </authorList>
    </citation>
    <scope>NUCLEOTIDE SEQUENCE</scope>
    <source>
        <strain evidence="9">S3N08</strain>
    </source>
</reference>
<gene>
    <name evidence="9" type="ORF">G9U52_09850</name>
</gene>
<dbReference type="PANTHER" id="PTHR11067">
    <property type="entry name" value="INOSINE TRIPHOSPHATE PYROPHOSPHATASE/HAM1 PROTEIN"/>
    <property type="match status" value="1"/>
</dbReference>
<keyword evidence="3 7" id="KW-0547">Nucleotide-binding</keyword>
<keyword evidence="10" id="KW-1185">Reference proteome</keyword>
<proteinExistence type="inferred from homology"/>
<keyword evidence="6 7" id="KW-0546">Nucleotide metabolism</keyword>
<feature type="binding site" evidence="7">
    <location>
        <begin position="169"/>
        <end position="172"/>
    </location>
    <ligand>
        <name>substrate</name>
    </ligand>
</feature>
<evidence type="ECO:0000256" key="3">
    <source>
        <dbReference type="ARBA" id="ARBA00022741"/>
    </source>
</evidence>
<dbReference type="Pfam" id="PF01725">
    <property type="entry name" value="Ham1p_like"/>
    <property type="match status" value="1"/>
</dbReference>
<dbReference type="InterPro" id="IPR002637">
    <property type="entry name" value="RdgB/HAM1"/>
</dbReference>
<keyword evidence="4 7" id="KW-0378">Hydrolase</keyword>
<evidence type="ECO:0000313" key="9">
    <source>
        <dbReference type="EMBL" id="NHN30137.1"/>
    </source>
</evidence>
<comment type="function">
    <text evidence="7">Pyrophosphatase that catalyzes the hydrolysis of nucleoside triphosphates to their monophosphate derivatives, with a high preference for the non-canonical purine nucleotides XTP (xanthosine triphosphate), dITP (deoxyinosine triphosphate) and ITP. Seems to function as a house-cleaning enzyme that removes non-canonical purine nucleotides from the nucleotide pool, thus preventing their incorporation into DNA/RNA and avoiding chromosomal lesions.</text>
</comment>
<protein>
    <recommendedName>
        <fullName evidence="7">dITP/XTP pyrophosphatase</fullName>
        <ecNumber evidence="7">3.6.1.66</ecNumber>
    </recommendedName>
    <alternativeName>
        <fullName evidence="7">Non-canonical purine NTP pyrophosphatase</fullName>
    </alternativeName>
    <alternativeName>
        <fullName evidence="7">Non-standard purine NTP pyrophosphatase</fullName>
    </alternativeName>
    <alternativeName>
        <fullName evidence="7">Nucleoside-triphosphate diphosphatase</fullName>
    </alternativeName>
    <alternativeName>
        <fullName evidence="7">Nucleoside-triphosphate pyrophosphatase</fullName>
        <shortName evidence="7">NTPase</shortName>
    </alternativeName>
</protein>
<comment type="cofactor">
    <cofactor evidence="7">
        <name>Mg(2+)</name>
        <dbReference type="ChEBI" id="CHEBI:18420"/>
    </cofactor>
    <text evidence="7">Binds 1 Mg(2+) ion per subunit.</text>
</comment>
<feature type="binding site" evidence="7">
    <location>
        <position position="74"/>
    </location>
    <ligand>
        <name>Mg(2+)</name>
        <dbReference type="ChEBI" id="CHEBI:18420"/>
    </ligand>
</feature>
<feature type="binding site" evidence="7">
    <location>
        <position position="75"/>
    </location>
    <ligand>
        <name>substrate</name>
    </ligand>
</feature>
<dbReference type="HAMAP" id="MF_01405">
    <property type="entry name" value="Non_canon_purine_NTPase"/>
    <property type="match status" value="1"/>
</dbReference>
<evidence type="ECO:0000256" key="7">
    <source>
        <dbReference type="HAMAP-Rule" id="MF_01405"/>
    </source>
</evidence>
<dbReference type="EMBL" id="JAAOIW010000003">
    <property type="protein sequence ID" value="NHN30137.1"/>
    <property type="molecule type" value="Genomic_DNA"/>
</dbReference>
<evidence type="ECO:0000313" key="10">
    <source>
        <dbReference type="Proteomes" id="UP001165962"/>
    </source>
</evidence>
<dbReference type="PANTHER" id="PTHR11067:SF9">
    <property type="entry name" value="INOSINE TRIPHOSPHATE PYROPHOSPHATASE"/>
    <property type="match status" value="1"/>
</dbReference>
<feature type="binding site" evidence="7">
    <location>
        <position position="192"/>
    </location>
    <ligand>
        <name>substrate</name>
    </ligand>
</feature>
<evidence type="ECO:0000256" key="2">
    <source>
        <dbReference type="ARBA" id="ARBA00022723"/>
    </source>
</evidence>
<comment type="catalytic activity">
    <reaction evidence="7">
        <text>XTP + H2O = XMP + diphosphate + H(+)</text>
        <dbReference type="Rhea" id="RHEA:28610"/>
        <dbReference type="ChEBI" id="CHEBI:15377"/>
        <dbReference type="ChEBI" id="CHEBI:15378"/>
        <dbReference type="ChEBI" id="CHEBI:33019"/>
        <dbReference type="ChEBI" id="CHEBI:57464"/>
        <dbReference type="ChEBI" id="CHEBI:61314"/>
        <dbReference type="EC" id="3.6.1.66"/>
    </reaction>
</comment>
<dbReference type="InterPro" id="IPR029001">
    <property type="entry name" value="ITPase-like_fam"/>
</dbReference>
<comment type="subunit">
    <text evidence="7">Homodimer.</text>
</comment>
<evidence type="ECO:0000256" key="6">
    <source>
        <dbReference type="ARBA" id="ARBA00023080"/>
    </source>
</evidence>
<dbReference type="Gene3D" id="3.90.950.10">
    <property type="match status" value="1"/>
</dbReference>
<comment type="caution">
    <text evidence="7">Lacks conserved residue(s) required for the propagation of feature annotation.</text>
</comment>
<name>A0ABX0J1X8_9BACL</name>
<comment type="catalytic activity">
    <reaction evidence="7">
        <text>ITP + H2O = IMP + diphosphate + H(+)</text>
        <dbReference type="Rhea" id="RHEA:29399"/>
        <dbReference type="ChEBI" id="CHEBI:15377"/>
        <dbReference type="ChEBI" id="CHEBI:15378"/>
        <dbReference type="ChEBI" id="CHEBI:33019"/>
        <dbReference type="ChEBI" id="CHEBI:58053"/>
        <dbReference type="ChEBI" id="CHEBI:61402"/>
        <dbReference type="EC" id="3.6.1.66"/>
    </reaction>
</comment>
<dbReference type="NCBIfam" id="NF011397">
    <property type="entry name" value="PRK14822.1"/>
    <property type="match status" value="1"/>
</dbReference>
<organism evidence="9 10">
    <name type="scientific">Paenibacillus agricola</name>
    <dbReference type="NCBI Taxonomy" id="2716264"/>
    <lineage>
        <taxon>Bacteria</taxon>
        <taxon>Bacillati</taxon>
        <taxon>Bacillota</taxon>
        <taxon>Bacilli</taxon>
        <taxon>Bacillales</taxon>
        <taxon>Paenibacillaceae</taxon>
        <taxon>Paenibacillus</taxon>
    </lineage>
</organism>
<dbReference type="Proteomes" id="UP001165962">
    <property type="component" value="Unassembled WGS sequence"/>
</dbReference>
<feature type="active site" description="Proton acceptor" evidence="7">
    <location>
        <position position="74"/>
    </location>
</feature>
<dbReference type="GO" id="GO:0036220">
    <property type="term" value="F:ITP diphosphatase activity"/>
    <property type="evidence" value="ECO:0007669"/>
    <property type="project" value="UniProtKB-EC"/>
</dbReference>
<evidence type="ECO:0000256" key="4">
    <source>
        <dbReference type="ARBA" id="ARBA00022801"/>
    </source>
</evidence>